<keyword evidence="3" id="KW-1185">Reference proteome</keyword>
<name>A0AAD3Y537_NEPGR</name>
<proteinExistence type="predicted"/>
<keyword evidence="1" id="KW-1133">Transmembrane helix</keyword>
<sequence>MDCFFVAGWPIVGVFIKLPIVFWAGFSWLWPISFDTVADLICRPRPIYLVILPISVGVSASFADLICSRRVMLMLLLTWTQHWLKCFVADLGWAGVGVCFSCHRSGFGISVEISLVIGSVLDRAAALFG</sequence>
<keyword evidence="1" id="KW-0812">Transmembrane</keyword>
<organism evidence="2 3">
    <name type="scientific">Nepenthes gracilis</name>
    <name type="common">Slender pitcher plant</name>
    <dbReference type="NCBI Taxonomy" id="150966"/>
    <lineage>
        <taxon>Eukaryota</taxon>
        <taxon>Viridiplantae</taxon>
        <taxon>Streptophyta</taxon>
        <taxon>Embryophyta</taxon>
        <taxon>Tracheophyta</taxon>
        <taxon>Spermatophyta</taxon>
        <taxon>Magnoliopsida</taxon>
        <taxon>eudicotyledons</taxon>
        <taxon>Gunneridae</taxon>
        <taxon>Pentapetalae</taxon>
        <taxon>Caryophyllales</taxon>
        <taxon>Nepenthaceae</taxon>
        <taxon>Nepenthes</taxon>
    </lineage>
</organism>
<gene>
    <name evidence="2" type="ORF">Nepgr_031750</name>
</gene>
<evidence type="ECO:0000313" key="2">
    <source>
        <dbReference type="EMBL" id="GMH29907.1"/>
    </source>
</evidence>
<evidence type="ECO:0000256" key="1">
    <source>
        <dbReference type="SAM" id="Phobius"/>
    </source>
</evidence>
<feature type="transmembrane region" description="Helical" evidence="1">
    <location>
        <begin position="46"/>
        <end position="67"/>
    </location>
</feature>
<protein>
    <submittedName>
        <fullName evidence="2">Uncharacterized protein</fullName>
    </submittedName>
</protein>
<evidence type="ECO:0000313" key="3">
    <source>
        <dbReference type="Proteomes" id="UP001279734"/>
    </source>
</evidence>
<accession>A0AAD3Y537</accession>
<dbReference type="AlphaFoldDB" id="A0AAD3Y537"/>
<dbReference type="Proteomes" id="UP001279734">
    <property type="component" value="Unassembled WGS sequence"/>
</dbReference>
<reference evidence="2" key="1">
    <citation type="submission" date="2023-05" db="EMBL/GenBank/DDBJ databases">
        <title>Nepenthes gracilis genome sequencing.</title>
        <authorList>
            <person name="Fukushima K."/>
        </authorList>
    </citation>
    <scope>NUCLEOTIDE SEQUENCE</scope>
    <source>
        <strain evidence="2">SING2019-196</strain>
    </source>
</reference>
<comment type="caution">
    <text evidence="2">The sequence shown here is derived from an EMBL/GenBank/DDBJ whole genome shotgun (WGS) entry which is preliminary data.</text>
</comment>
<dbReference type="EMBL" id="BSYO01000037">
    <property type="protein sequence ID" value="GMH29907.1"/>
    <property type="molecule type" value="Genomic_DNA"/>
</dbReference>
<keyword evidence="1" id="KW-0472">Membrane</keyword>
<feature type="transmembrane region" description="Helical" evidence="1">
    <location>
        <begin position="7"/>
        <end position="26"/>
    </location>
</feature>